<evidence type="ECO:0008006" key="3">
    <source>
        <dbReference type="Google" id="ProtNLM"/>
    </source>
</evidence>
<gene>
    <name evidence="1" type="ORF">ACFSYC_06500</name>
</gene>
<accession>A0ABW5XL40</accession>
<name>A0ABW5XL40_9SPHI</name>
<dbReference type="SUPFAM" id="SSF49464">
    <property type="entry name" value="Carboxypeptidase regulatory domain-like"/>
    <property type="match status" value="1"/>
</dbReference>
<evidence type="ECO:0000313" key="2">
    <source>
        <dbReference type="Proteomes" id="UP001597601"/>
    </source>
</evidence>
<sequence>MKRFLGFVGLMLAATYAKGQDVVKGVVVEQGSNDGITNVFVHDTNNKQITLVDKNGKFTIKSGKNHLVIFDAPGYVSDTLVIIDNKPLTVVLKPAGIMLNEVRVNTTKRLPFDPRIEYPEVYRKSKVYVLSPSTWFSKEGKDARRLKKYFASEERERYVDKHYTAKYVETLVPLRGVELENFMALYRPSYEYVRANNGPTIAMFINDSYKKYKALPAGQKQLESLNAR</sequence>
<organism evidence="1 2">
    <name type="scientific">Mucilaginibacter antarcticus</name>
    <dbReference type="NCBI Taxonomy" id="1855725"/>
    <lineage>
        <taxon>Bacteria</taxon>
        <taxon>Pseudomonadati</taxon>
        <taxon>Bacteroidota</taxon>
        <taxon>Sphingobacteriia</taxon>
        <taxon>Sphingobacteriales</taxon>
        <taxon>Sphingobacteriaceae</taxon>
        <taxon>Mucilaginibacter</taxon>
    </lineage>
</organism>
<dbReference type="EMBL" id="JBHUON010000005">
    <property type="protein sequence ID" value="MFD2864335.1"/>
    <property type="molecule type" value="Genomic_DNA"/>
</dbReference>
<proteinExistence type="predicted"/>
<keyword evidence="2" id="KW-1185">Reference proteome</keyword>
<dbReference type="InterPro" id="IPR008969">
    <property type="entry name" value="CarboxyPept-like_regulatory"/>
</dbReference>
<dbReference type="RefSeq" id="WP_377124758.1">
    <property type="nucleotide sequence ID" value="NZ_JBHUHN010000001.1"/>
</dbReference>
<evidence type="ECO:0000313" key="1">
    <source>
        <dbReference type="EMBL" id="MFD2864335.1"/>
    </source>
</evidence>
<comment type="caution">
    <text evidence="1">The sequence shown here is derived from an EMBL/GenBank/DDBJ whole genome shotgun (WGS) entry which is preliminary data.</text>
</comment>
<reference evidence="2" key="1">
    <citation type="journal article" date="2019" name="Int. J. Syst. Evol. Microbiol.">
        <title>The Global Catalogue of Microorganisms (GCM) 10K type strain sequencing project: providing services to taxonomists for standard genome sequencing and annotation.</title>
        <authorList>
            <consortium name="The Broad Institute Genomics Platform"/>
            <consortium name="The Broad Institute Genome Sequencing Center for Infectious Disease"/>
            <person name="Wu L."/>
            <person name="Ma J."/>
        </authorList>
    </citation>
    <scope>NUCLEOTIDE SEQUENCE [LARGE SCALE GENOMIC DNA]</scope>
    <source>
        <strain evidence="2">KCTC 52232</strain>
    </source>
</reference>
<dbReference type="Proteomes" id="UP001597601">
    <property type="component" value="Unassembled WGS sequence"/>
</dbReference>
<protein>
    <recommendedName>
        <fullName evidence="3">Carboxypeptidase-like protein</fullName>
    </recommendedName>
</protein>